<comment type="caution">
    <text evidence="1">The sequence shown here is derived from an EMBL/GenBank/DDBJ whole genome shotgun (WGS) entry which is preliminary data.</text>
</comment>
<sequence>MQMRLQEPLCPFSYSCVLHYPDEIPAYFMMMMHAFPLEVWVCGAGPLLCSLLSLHLPVVSRACVLMPCPVLHGMPAAAKQCEEDGPLMGLTERKKREAT</sequence>
<accession>A0ABQ7H1P5</accession>
<dbReference type="EMBL" id="MU069504">
    <property type="protein sequence ID" value="KAF5840765.1"/>
    <property type="molecule type" value="Genomic_DNA"/>
</dbReference>
<evidence type="ECO:0008006" key="3">
    <source>
        <dbReference type="Google" id="ProtNLM"/>
    </source>
</evidence>
<gene>
    <name evidence="1" type="ORF">DUNSADRAFT_15623</name>
</gene>
<reference evidence="1" key="1">
    <citation type="submission" date="2017-08" db="EMBL/GenBank/DDBJ databases">
        <authorList>
            <person name="Polle J.E."/>
            <person name="Barry K."/>
            <person name="Cushman J."/>
            <person name="Schmutz J."/>
            <person name="Tran D."/>
            <person name="Hathwaick L.T."/>
            <person name="Yim W.C."/>
            <person name="Jenkins J."/>
            <person name="Mckie-Krisberg Z.M."/>
            <person name="Prochnik S."/>
            <person name="Lindquist E."/>
            <person name="Dockter R.B."/>
            <person name="Adam C."/>
            <person name="Molina H."/>
            <person name="Bunkerborg J."/>
            <person name="Jin E."/>
            <person name="Buchheim M."/>
            <person name="Magnuson J."/>
        </authorList>
    </citation>
    <scope>NUCLEOTIDE SEQUENCE</scope>
    <source>
        <strain evidence="1">CCAP 19/18</strain>
    </source>
</reference>
<name>A0ABQ7H1P5_DUNSA</name>
<evidence type="ECO:0000313" key="1">
    <source>
        <dbReference type="EMBL" id="KAF5840765.1"/>
    </source>
</evidence>
<proteinExistence type="predicted"/>
<evidence type="ECO:0000313" key="2">
    <source>
        <dbReference type="Proteomes" id="UP000815325"/>
    </source>
</evidence>
<protein>
    <recommendedName>
        <fullName evidence="3">Encoded protein</fullName>
    </recommendedName>
</protein>
<keyword evidence="2" id="KW-1185">Reference proteome</keyword>
<organism evidence="1 2">
    <name type="scientific">Dunaliella salina</name>
    <name type="common">Green alga</name>
    <name type="synonym">Protococcus salinus</name>
    <dbReference type="NCBI Taxonomy" id="3046"/>
    <lineage>
        <taxon>Eukaryota</taxon>
        <taxon>Viridiplantae</taxon>
        <taxon>Chlorophyta</taxon>
        <taxon>core chlorophytes</taxon>
        <taxon>Chlorophyceae</taxon>
        <taxon>CS clade</taxon>
        <taxon>Chlamydomonadales</taxon>
        <taxon>Dunaliellaceae</taxon>
        <taxon>Dunaliella</taxon>
    </lineage>
</organism>
<dbReference type="Proteomes" id="UP000815325">
    <property type="component" value="Unassembled WGS sequence"/>
</dbReference>